<evidence type="ECO:0000259" key="5">
    <source>
        <dbReference type="Pfam" id="PF15309"/>
    </source>
</evidence>
<evidence type="ECO:0000313" key="7">
    <source>
        <dbReference type="Proteomes" id="UP000091820"/>
    </source>
</evidence>
<evidence type="ECO:0000313" key="6">
    <source>
        <dbReference type="EnsemblMetazoa" id="GBRI012482-PA"/>
    </source>
</evidence>
<keyword evidence="2" id="KW-0963">Cytoplasm</keyword>
<sequence length="789" mass="90493">MHYTFKRRNINADSVMEQFQRSQATKIVSPSISYLILAGSTQILSIQSVQPSIHTVEIIFNIPKFKQRVRSQDSTDTAENEKLISIRVYKSPPRSSKTKMQVPTNPHRAHDVLKMTPLAKERASTSKSTSAVITESNTQASSEVTFNTYECNDKNNDETKKAGGYSDLSNVKNFGENRLWKLPSTSRKIRSSSVELNARNTHINSQIDAGQPHMREWLNPMTQSEVEYERKQQAKLSSSRRKANKSSMQRPCSHLDQLTWVEIEIHRLQCLKRSLLHHDSFPVENSAIQKNIGDCQKRKVVAETQHSSDNVYDNVDTEIYEKIESKSNKSSENAEKQKIHNNEVIIEKSNEDVVNLNDNLKRSKERRNETQLIYEKTLDAMTSTEHLSVKPCFRDDHDNDDKSRQREKVSTPTVTRKVNDGSGSSTLRDLVVKHKQKTYEMQQKERDQQKITDSSLPSNNSQKSSDFGKKVPSTVVPKLTHFIYTSADMHASSQELKITRQQDTVATTTTTTSSVSLFCISSDMSVPMGSENSSSTPTTTHHQYEDVADAGVGIPTTDSTWGSYPIYGPLSSKNVHTKRMGCTQQFYKTCSSMASVRIKPKGIAYLIEFTDDEKTNEPDREQQSLDNFSKTRIPTSKSITTYVTNNIKSFNKDTTEQQKALQEYLENSRPNFLQRSKEREALLRARQTMRVERQRQLREIIDNTSFNSLEKRIKRLPPTPIAETVNTKEMKALSSKRFARLPEVVEKRRREREERDRRNNRIIRDLFNQRLQQYVRTGKTSLSHSRTVI</sequence>
<dbReference type="EnsemblMetazoa" id="GBRI012482-RA">
    <property type="protein sequence ID" value="GBRI012482-PA"/>
    <property type="gene ID" value="GBRI012482"/>
</dbReference>
<feature type="domain" description="ALMS motif" evidence="5">
    <location>
        <begin position="658"/>
        <end position="776"/>
    </location>
</feature>
<proteinExistence type="predicted"/>
<feature type="compositionally biased region" description="Basic and acidic residues" evidence="4">
    <location>
        <begin position="392"/>
        <end position="409"/>
    </location>
</feature>
<dbReference type="Pfam" id="PF15309">
    <property type="entry name" value="ALMS_motif"/>
    <property type="match status" value="1"/>
</dbReference>
<name>A0A1A9WAS0_9MUSC</name>
<accession>A0A1A9WAS0</accession>
<reference evidence="6" key="2">
    <citation type="submission" date="2020-05" db="UniProtKB">
        <authorList>
            <consortium name="EnsemblMetazoa"/>
        </authorList>
    </citation>
    <scope>IDENTIFICATION</scope>
    <source>
        <strain evidence="6">IAEA</strain>
    </source>
</reference>
<feature type="compositionally biased region" description="Polar residues" evidence="4">
    <location>
        <begin position="410"/>
        <end position="427"/>
    </location>
</feature>
<dbReference type="InterPro" id="IPR029299">
    <property type="entry name" value="ALMS_motif"/>
</dbReference>
<dbReference type="GO" id="GO:0005813">
    <property type="term" value="C:centrosome"/>
    <property type="evidence" value="ECO:0007669"/>
    <property type="project" value="UniProtKB-SubCell"/>
</dbReference>
<evidence type="ECO:0000256" key="3">
    <source>
        <dbReference type="ARBA" id="ARBA00023212"/>
    </source>
</evidence>
<evidence type="ECO:0000256" key="2">
    <source>
        <dbReference type="ARBA" id="ARBA00022490"/>
    </source>
</evidence>
<keyword evidence="7" id="KW-1185">Reference proteome</keyword>
<dbReference type="AlphaFoldDB" id="A0A1A9WAS0"/>
<dbReference type="VEuPathDB" id="VectorBase:GBRI012482"/>
<reference evidence="7" key="1">
    <citation type="submission" date="2014-03" db="EMBL/GenBank/DDBJ databases">
        <authorList>
            <person name="Aksoy S."/>
            <person name="Warren W."/>
            <person name="Wilson R.K."/>
        </authorList>
    </citation>
    <scope>NUCLEOTIDE SEQUENCE [LARGE SCALE GENOMIC DNA]</scope>
    <source>
        <strain evidence="7">IAEA</strain>
    </source>
</reference>
<dbReference type="Proteomes" id="UP000091820">
    <property type="component" value="Unassembled WGS sequence"/>
</dbReference>
<feature type="compositionally biased region" description="Low complexity" evidence="4">
    <location>
        <begin position="454"/>
        <end position="465"/>
    </location>
</feature>
<feature type="region of interest" description="Disordered" evidence="4">
    <location>
        <begin position="389"/>
        <end position="471"/>
    </location>
</feature>
<organism evidence="6 7">
    <name type="scientific">Glossina brevipalpis</name>
    <dbReference type="NCBI Taxonomy" id="37001"/>
    <lineage>
        <taxon>Eukaryota</taxon>
        <taxon>Metazoa</taxon>
        <taxon>Ecdysozoa</taxon>
        <taxon>Arthropoda</taxon>
        <taxon>Hexapoda</taxon>
        <taxon>Insecta</taxon>
        <taxon>Pterygota</taxon>
        <taxon>Neoptera</taxon>
        <taxon>Endopterygota</taxon>
        <taxon>Diptera</taxon>
        <taxon>Brachycera</taxon>
        <taxon>Muscomorpha</taxon>
        <taxon>Hippoboscoidea</taxon>
        <taxon>Glossinidae</taxon>
        <taxon>Glossina</taxon>
    </lineage>
</organism>
<feature type="region of interest" description="Disordered" evidence="4">
    <location>
        <begin position="230"/>
        <end position="249"/>
    </location>
</feature>
<evidence type="ECO:0000256" key="1">
    <source>
        <dbReference type="ARBA" id="ARBA00004300"/>
    </source>
</evidence>
<protein>
    <submittedName>
        <fullName evidence="6">ALMS_motif domain-containing protein</fullName>
    </submittedName>
</protein>
<evidence type="ECO:0000256" key="4">
    <source>
        <dbReference type="SAM" id="MobiDB-lite"/>
    </source>
</evidence>
<comment type="subcellular location">
    <subcellularLocation>
        <location evidence="1">Cytoplasm</location>
        <location evidence="1">Cytoskeleton</location>
        <location evidence="1">Microtubule organizing center</location>
        <location evidence="1">Centrosome</location>
    </subcellularLocation>
</comment>
<keyword evidence="3" id="KW-0206">Cytoskeleton</keyword>